<evidence type="ECO:0000256" key="11">
    <source>
        <dbReference type="PROSITE-ProRule" id="PRU00421"/>
    </source>
</evidence>
<feature type="transmembrane region" description="Helical" evidence="12">
    <location>
        <begin position="174"/>
        <end position="195"/>
    </location>
</feature>
<feature type="domain" description="PTS EIIA type-1" evidence="13">
    <location>
        <begin position="515"/>
        <end position="619"/>
    </location>
</feature>
<dbReference type="Pfam" id="PF02378">
    <property type="entry name" value="PTS_EIIC"/>
    <property type="match status" value="1"/>
</dbReference>
<dbReference type="NCBIfam" id="TIGR00830">
    <property type="entry name" value="PTBA"/>
    <property type="match status" value="1"/>
</dbReference>
<dbReference type="InterPro" id="IPR018113">
    <property type="entry name" value="PTrfase_EIIB_Cys"/>
</dbReference>
<dbReference type="InterPro" id="IPR050558">
    <property type="entry name" value="PTS_Sugar-Specific_Components"/>
</dbReference>
<sequence>MTSYKETAKQVVDKIGGAQNVNQAWHCVTRLRFNLHDKNKVQVEEIKQIKGVMGAQFSGDQFQVIIGNRVAEVFEEVEPLLGSGRATEDKSSQKQGVVSLLMDSISGIFTPILPALIGAGMLKAFVALFATLGWLSIESDTYAVLNAIGDGVFYFLPFFLAVSAARKFKTNEYLALALAAAMLYPTFVDAARGITKIKEFTLFGIDFISIPVVNYTSSVIPIILGVLLLKYIYKFVRSWMPATVTVMFSPLLALLIAAPITLWLIGPLGTYMGDGLASMFSWMFETAGPLAGLLLAGLMPLIIMTGMHYAIAPIAIQNLKVYGFDNVLMPMMYISNLAQGGAAFGVALKTKNKDLKQVAFSSAISAVIGITEPAMYGVNMKLKKPFYYAIASSALLGGFAGWYGFKAFTLGGLVGIFAIPTFADPSGAAGNLIVAVALLAAAVILPAVLVLTLGFKDIASEEPEKNTIKLEEHPVKEEAPLQNVSLAVEEKKSGKTKSVFSPLHGELVPLHQVSDPTFAQEIMGKGIAIKPSENRVVSPIAGTIMVLPDSQHAIGIKGEDGAEILIHIGIDTVSLKGEHFKALVKEKDHVNAGQPLVEFDRHAIAEAGFENVTMVIVTNTAEYLDVLSVNEIGPIFEGEQLLSVVK</sequence>
<dbReference type="PROSITE" id="PS51098">
    <property type="entry name" value="PTS_EIIB_TYPE_1"/>
    <property type="match status" value="1"/>
</dbReference>
<dbReference type="GO" id="GO:0009401">
    <property type="term" value="P:phosphoenolpyruvate-dependent sugar phosphotransferase system"/>
    <property type="evidence" value="ECO:0007669"/>
    <property type="project" value="UniProtKB-KW"/>
</dbReference>
<dbReference type="GO" id="GO:0015771">
    <property type="term" value="P:trehalose transport"/>
    <property type="evidence" value="ECO:0007669"/>
    <property type="project" value="TreeGrafter"/>
</dbReference>
<dbReference type="InterPro" id="IPR036878">
    <property type="entry name" value="Glu_permease_IIB"/>
</dbReference>
<keyword evidence="5" id="KW-0808">Transferase</keyword>
<name>A0A3D8X0I3_PRIMG</name>
<dbReference type="GO" id="GO:0016301">
    <property type="term" value="F:kinase activity"/>
    <property type="evidence" value="ECO:0007669"/>
    <property type="project" value="UniProtKB-KW"/>
</dbReference>
<dbReference type="InterPro" id="IPR011297">
    <property type="entry name" value="PTS_IIABC_b_glu"/>
</dbReference>
<organism evidence="16 17">
    <name type="scientific">Priestia megaterium</name>
    <name type="common">Bacillus megaterium</name>
    <dbReference type="NCBI Taxonomy" id="1404"/>
    <lineage>
        <taxon>Bacteria</taxon>
        <taxon>Bacillati</taxon>
        <taxon>Bacillota</taxon>
        <taxon>Bacilli</taxon>
        <taxon>Bacillales</taxon>
        <taxon>Bacillaceae</taxon>
        <taxon>Priestia</taxon>
    </lineage>
</organism>
<dbReference type="PROSITE" id="PS01035">
    <property type="entry name" value="PTS_EIIB_TYPE_1_CYS"/>
    <property type="match status" value="1"/>
</dbReference>
<feature type="domain" description="PTS EIIC type-1" evidence="15">
    <location>
        <begin position="103"/>
        <end position="467"/>
    </location>
</feature>
<feature type="transmembrane region" description="Helical" evidence="12">
    <location>
        <begin position="245"/>
        <end position="266"/>
    </location>
</feature>
<keyword evidence="4" id="KW-0762">Sugar transport</keyword>
<keyword evidence="7 12" id="KW-0812">Transmembrane</keyword>
<feature type="transmembrane region" description="Helical" evidence="12">
    <location>
        <begin position="143"/>
        <end position="162"/>
    </location>
</feature>
<feature type="active site" description="Phosphocysteine intermediate; for EIIB activity" evidence="11">
    <location>
        <position position="27"/>
    </location>
</feature>
<dbReference type="InterPro" id="IPR001996">
    <property type="entry name" value="PTS_IIB_1"/>
</dbReference>
<evidence type="ECO:0000256" key="9">
    <source>
        <dbReference type="ARBA" id="ARBA00022989"/>
    </source>
</evidence>
<dbReference type="Pfam" id="PF00367">
    <property type="entry name" value="PTS_EIIB"/>
    <property type="match status" value="1"/>
</dbReference>
<dbReference type="GO" id="GO:0005886">
    <property type="term" value="C:plasma membrane"/>
    <property type="evidence" value="ECO:0007669"/>
    <property type="project" value="UniProtKB-SubCell"/>
</dbReference>
<comment type="subcellular location">
    <subcellularLocation>
        <location evidence="1">Cell membrane</location>
        <topology evidence="1">Multi-pass membrane protein</topology>
    </subcellularLocation>
</comment>
<feature type="transmembrane region" description="Helical" evidence="12">
    <location>
        <begin position="215"/>
        <end position="233"/>
    </location>
</feature>
<dbReference type="GO" id="GO:0090589">
    <property type="term" value="F:protein-phosphocysteine-trehalose phosphotransferase system transporter activity"/>
    <property type="evidence" value="ECO:0007669"/>
    <property type="project" value="TreeGrafter"/>
</dbReference>
<evidence type="ECO:0000256" key="4">
    <source>
        <dbReference type="ARBA" id="ARBA00022597"/>
    </source>
</evidence>
<evidence type="ECO:0000259" key="15">
    <source>
        <dbReference type="PROSITE" id="PS51103"/>
    </source>
</evidence>
<dbReference type="InterPro" id="IPR013013">
    <property type="entry name" value="PTS_EIIC_1"/>
</dbReference>
<dbReference type="SUPFAM" id="SSF51261">
    <property type="entry name" value="Duplicated hybrid motif"/>
    <property type="match status" value="1"/>
</dbReference>
<protein>
    <submittedName>
        <fullName evidence="16">PTS beta-glucoside transporter subunit EIIBCA</fullName>
    </submittedName>
</protein>
<reference evidence="16 17" key="1">
    <citation type="journal article" date="2018" name="Appl. Environ. Microbiol.">
        <title>Antimicrobial susceptibility testing and tentative epidemiological cut-off values of five Bacillus species relevant for use as animal feed additives or for plant protection.</title>
        <authorList>
            <person name="Agerso Y."/>
            <person name="Stuer-Lauridsen B."/>
            <person name="Bjerre K."/>
            <person name="Jensen M.G."/>
            <person name="Johansen E."/>
            <person name="Bennedsen M."/>
            <person name="Brockmann E."/>
            <person name="Nielsen B."/>
        </authorList>
    </citation>
    <scope>NUCLEOTIDE SEQUENCE [LARGE SCALE GENOMIC DNA]</scope>
    <source>
        <strain evidence="16 17">CHCC20162</strain>
    </source>
</reference>
<accession>A0A3D8X0I3</accession>
<evidence type="ECO:0000256" key="3">
    <source>
        <dbReference type="ARBA" id="ARBA00022475"/>
    </source>
</evidence>
<dbReference type="Pfam" id="PF00358">
    <property type="entry name" value="PTS_EIIA_1"/>
    <property type="match status" value="1"/>
</dbReference>
<evidence type="ECO:0000256" key="1">
    <source>
        <dbReference type="ARBA" id="ARBA00004651"/>
    </source>
</evidence>
<evidence type="ECO:0000313" key="16">
    <source>
        <dbReference type="EMBL" id="RDZ13419.1"/>
    </source>
</evidence>
<dbReference type="EMBL" id="PQWM01000013">
    <property type="protein sequence ID" value="RDZ13419.1"/>
    <property type="molecule type" value="Genomic_DNA"/>
</dbReference>
<keyword evidence="8" id="KW-0418">Kinase</keyword>
<dbReference type="RefSeq" id="WP_116075314.1">
    <property type="nucleotide sequence ID" value="NZ_CP187630.1"/>
</dbReference>
<keyword evidence="6" id="KW-0598">Phosphotransferase system</keyword>
<evidence type="ECO:0000256" key="6">
    <source>
        <dbReference type="ARBA" id="ARBA00022683"/>
    </source>
</evidence>
<feature type="domain" description="PTS EIIB type-1" evidence="14">
    <location>
        <begin position="5"/>
        <end position="87"/>
    </location>
</feature>
<dbReference type="SUPFAM" id="SSF55604">
    <property type="entry name" value="Glucose permease domain IIB"/>
    <property type="match status" value="1"/>
</dbReference>
<dbReference type="InterPro" id="IPR003352">
    <property type="entry name" value="PTS_EIIC"/>
</dbReference>
<dbReference type="PANTHER" id="PTHR30175:SF1">
    <property type="entry name" value="PTS SYSTEM ARBUTIN-, CELLOBIOSE-, AND SALICIN-SPECIFIC EIIBC COMPONENT-RELATED"/>
    <property type="match status" value="1"/>
</dbReference>
<evidence type="ECO:0000256" key="12">
    <source>
        <dbReference type="SAM" id="Phobius"/>
    </source>
</evidence>
<dbReference type="PROSITE" id="PS51103">
    <property type="entry name" value="PTS_EIIC_TYPE_1"/>
    <property type="match status" value="1"/>
</dbReference>
<dbReference type="InterPro" id="IPR001127">
    <property type="entry name" value="PTS_EIIA_1_perm"/>
</dbReference>
<feature type="transmembrane region" description="Helical" evidence="12">
    <location>
        <begin position="286"/>
        <end position="315"/>
    </location>
</feature>
<evidence type="ECO:0000256" key="2">
    <source>
        <dbReference type="ARBA" id="ARBA00022448"/>
    </source>
</evidence>
<comment type="caution">
    <text evidence="16">The sequence shown here is derived from an EMBL/GenBank/DDBJ whole genome shotgun (WGS) entry which is preliminary data.</text>
</comment>
<dbReference type="PROSITE" id="PS51093">
    <property type="entry name" value="PTS_EIIA_TYPE_1"/>
    <property type="match status" value="1"/>
</dbReference>
<keyword evidence="9 12" id="KW-1133">Transmembrane helix</keyword>
<evidence type="ECO:0000313" key="17">
    <source>
        <dbReference type="Proteomes" id="UP000256519"/>
    </source>
</evidence>
<dbReference type="FunFam" id="2.70.70.10:FF:000001">
    <property type="entry name" value="PTS system glucose-specific IIA component"/>
    <property type="match status" value="1"/>
</dbReference>
<dbReference type="Proteomes" id="UP000256519">
    <property type="component" value="Unassembled WGS sequence"/>
</dbReference>
<dbReference type="NCBIfam" id="TIGR01995">
    <property type="entry name" value="PTS-II-ABC-beta"/>
    <property type="match status" value="1"/>
</dbReference>
<evidence type="ECO:0000256" key="10">
    <source>
        <dbReference type="ARBA" id="ARBA00023136"/>
    </source>
</evidence>
<keyword evidence="2" id="KW-0813">Transport</keyword>
<proteinExistence type="predicted"/>
<evidence type="ECO:0000256" key="7">
    <source>
        <dbReference type="ARBA" id="ARBA00022692"/>
    </source>
</evidence>
<evidence type="ECO:0000259" key="13">
    <source>
        <dbReference type="PROSITE" id="PS51093"/>
    </source>
</evidence>
<evidence type="ECO:0000259" key="14">
    <source>
        <dbReference type="PROSITE" id="PS51098"/>
    </source>
</evidence>
<feature type="transmembrane region" description="Helical" evidence="12">
    <location>
        <begin position="432"/>
        <end position="455"/>
    </location>
</feature>
<evidence type="ECO:0000256" key="5">
    <source>
        <dbReference type="ARBA" id="ARBA00022679"/>
    </source>
</evidence>
<dbReference type="InterPro" id="IPR011055">
    <property type="entry name" value="Dup_hybrid_motif"/>
</dbReference>
<dbReference type="PROSITE" id="PS00371">
    <property type="entry name" value="PTS_EIIA_TYPE_1_HIS"/>
    <property type="match status" value="1"/>
</dbReference>
<evidence type="ECO:0000256" key="8">
    <source>
        <dbReference type="ARBA" id="ARBA00022777"/>
    </source>
</evidence>
<dbReference type="PANTHER" id="PTHR30175">
    <property type="entry name" value="PHOSPHOTRANSFERASE SYSTEM TRANSPORT PROTEIN"/>
    <property type="match status" value="1"/>
</dbReference>
<dbReference type="Gene3D" id="3.30.1360.60">
    <property type="entry name" value="Glucose permease domain IIB"/>
    <property type="match status" value="1"/>
</dbReference>
<dbReference type="AlphaFoldDB" id="A0A3D8X0I3"/>
<gene>
    <name evidence="16" type="ORF">C3744_16045</name>
</gene>
<feature type="transmembrane region" description="Helical" evidence="12">
    <location>
        <begin position="112"/>
        <end position="137"/>
    </location>
</feature>
<dbReference type="CDD" id="cd00212">
    <property type="entry name" value="PTS_IIB_glc"/>
    <property type="match status" value="1"/>
</dbReference>
<feature type="transmembrane region" description="Helical" evidence="12">
    <location>
        <begin position="359"/>
        <end position="378"/>
    </location>
</feature>
<feature type="transmembrane region" description="Helical" evidence="12">
    <location>
        <begin position="327"/>
        <end position="347"/>
    </location>
</feature>
<keyword evidence="10 12" id="KW-0472">Membrane</keyword>
<dbReference type="GO" id="GO:0008982">
    <property type="term" value="F:protein-N(PI)-phosphohistidine-sugar phosphotransferase activity"/>
    <property type="evidence" value="ECO:0007669"/>
    <property type="project" value="InterPro"/>
</dbReference>
<keyword evidence="3" id="KW-1003">Cell membrane</keyword>
<dbReference type="FunFam" id="3.30.1360.60:FF:000001">
    <property type="entry name" value="PTS system glucose-specific IIBC component PtsG"/>
    <property type="match status" value="1"/>
</dbReference>
<dbReference type="Gene3D" id="2.70.70.10">
    <property type="entry name" value="Glucose Permease (Domain IIA)"/>
    <property type="match status" value="1"/>
</dbReference>